<feature type="transmembrane region" description="Helical" evidence="5">
    <location>
        <begin position="584"/>
        <end position="603"/>
    </location>
</feature>
<proteinExistence type="predicted"/>
<feature type="transmembrane region" description="Helical" evidence="5">
    <location>
        <begin position="375"/>
        <end position="394"/>
    </location>
</feature>
<feature type="transmembrane region" description="Helical" evidence="5">
    <location>
        <begin position="216"/>
        <end position="237"/>
    </location>
</feature>
<keyword evidence="2 5" id="KW-0812">Transmembrane</keyword>
<dbReference type="GO" id="GO:0022857">
    <property type="term" value="F:transmembrane transporter activity"/>
    <property type="evidence" value="ECO:0007669"/>
    <property type="project" value="InterPro"/>
</dbReference>
<evidence type="ECO:0000256" key="1">
    <source>
        <dbReference type="ARBA" id="ARBA00004141"/>
    </source>
</evidence>
<feature type="transmembrane region" description="Helical" evidence="5">
    <location>
        <begin position="316"/>
        <end position="337"/>
    </location>
</feature>
<protein>
    <submittedName>
        <fullName evidence="6">Amino acid permease</fullName>
    </submittedName>
</protein>
<feature type="transmembrane region" description="Helical" evidence="5">
    <location>
        <begin position="521"/>
        <end position="546"/>
    </location>
</feature>
<organism evidence="6 7">
    <name type="scientific">Acidianus brierleyi</name>
    <dbReference type="NCBI Taxonomy" id="41673"/>
    <lineage>
        <taxon>Archaea</taxon>
        <taxon>Thermoproteota</taxon>
        <taxon>Thermoprotei</taxon>
        <taxon>Sulfolobales</taxon>
        <taxon>Sulfolobaceae</taxon>
        <taxon>Acidianus</taxon>
    </lineage>
</organism>
<feature type="transmembrane region" description="Helical" evidence="5">
    <location>
        <begin position="30"/>
        <end position="51"/>
    </location>
</feature>
<feature type="transmembrane region" description="Helical" evidence="5">
    <location>
        <begin position="98"/>
        <end position="119"/>
    </location>
</feature>
<dbReference type="InterPro" id="IPR052962">
    <property type="entry name" value="AA_Transporter_AGT"/>
</dbReference>
<sequence>MASKNPVSGAKDLGTQADAQLRKSLNRFELLFLSLGGVIGSGWLFGSLYTAGYAGGAGVLSWIIAGVLIIFVGLVYSEIASAIPKSGGIVRYPHYSHGGVVGFIIAWAYFLSAASVPAIESTATVTYLSYFIPSLTYPNGVLTVEGIGLAYVLLILFFLLNYAGVNILGKVTHFAGWWKLIIPGLTVILALVFLYHPANFTMGGGFFPAASNLAEGFSGFSTVLYAIPTTGVIFSYLGFRQAIEYGGEGKNPRKDIPFAVIGALAIGIVLYTLLQVAFTGGVNWTAAAVTPGNWTGLLDSNVSHGPFLYLFEHSGVVGPILGLFGIWALILLIDAVISPAGTGWIYIGTAGRTVYGFASNGYLPSLFLKVGKTRVPVFSLIAALAIGMLFLLPFPAWVALVGFISSATVFTYIMGGIGLHTLRNVAPDLPRRYKVPSHLIIAPIATLAAGLIVYWSGFATLFYVVTAIFLGLPLFFGFYAYKAYRMNITLATILGVVDLGITIASAFFFDIATSGLSVANNIAFLLYMLLMIALVGFNLIVLWTSVNDDVKREIKASYWLVALIFAIIALSYFGGFGLDVVIPFPWDTLVAGAVILGFHFLAVKSGLRTEAIDEIINQTKEP</sequence>
<accession>A0A2U9IGL4</accession>
<dbReference type="Gene3D" id="1.20.1740.10">
    <property type="entry name" value="Amino acid/polyamine transporter I"/>
    <property type="match status" value="1"/>
</dbReference>
<evidence type="ECO:0000256" key="2">
    <source>
        <dbReference type="ARBA" id="ARBA00022692"/>
    </source>
</evidence>
<gene>
    <name evidence="6" type="ORF">DFR85_11765</name>
</gene>
<feature type="transmembrane region" description="Helical" evidence="5">
    <location>
        <begin position="435"/>
        <end position="455"/>
    </location>
</feature>
<comment type="subcellular location">
    <subcellularLocation>
        <location evidence="1">Membrane</location>
        <topology evidence="1">Multi-pass membrane protein</topology>
    </subcellularLocation>
</comment>
<keyword evidence="4 5" id="KW-0472">Membrane</keyword>
<evidence type="ECO:0000313" key="7">
    <source>
        <dbReference type="Proteomes" id="UP000248044"/>
    </source>
</evidence>
<feature type="transmembrane region" description="Helical" evidence="5">
    <location>
        <begin position="258"/>
        <end position="278"/>
    </location>
</feature>
<keyword evidence="7" id="KW-1185">Reference proteome</keyword>
<name>A0A2U9IGL4_9CREN</name>
<dbReference type="PANTHER" id="PTHR47547:SF1">
    <property type="entry name" value="ASPARTATE-PROTON SYMPORTER"/>
    <property type="match status" value="1"/>
</dbReference>
<dbReference type="RefSeq" id="WP_110271054.1">
    <property type="nucleotide sequence ID" value="NZ_CP029289.2"/>
</dbReference>
<evidence type="ECO:0000313" key="6">
    <source>
        <dbReference type="EMBL" id="AWR95173.1"/>
    </source>
</evidence>
<evidence type="ECO:0000256" key="5">
    <source>
        <dbReference type="SAM" id="Phobius"/>
    </source>
</evidence>
<feature type="transmembrane region" description="Helical" evidence="5">
    <location>
        <begin position="177"/>
        <end position="196"/>
    </location>
</feature>
<dbReference type="KEGG" id="abri:DFR85_11765"/>
<feature type="transmembrane region" description="Helical" evidence="5">
    <location>
        <begin position="139"/>
        <end position="165"/>
    </location>
</feature>
<keyword evidence="3 5" id="KW-1133">Transmembrane helix</keyword>
<feature type="transmembrane region" description="Helical" evidence="5">
    <location>
        <begin position="461"/>
        <end position="481"/>
    </location>
</feature>
<reference evidence="6 7" key="1">
    <citation type="submission" date="2018-05" db="EMBL/GenBank/DDBJ databases">
        <title>Complete Genome Sequences of Extremely Thermoacidophilic, Metal-Mobilizing Type-Strain Members of the Archaeal Family Sulfolobaceae: Acidianus brierleyi DSM-1651T, Acidianus sulfidivorans DSM-18786T, Metallosphaera hakonensis DSM-7519T, and Metallosphaera prunae DSM-10039T.</title>
        <authorList>
            <person name="Counts J.A."/>
            <person name="Kelly R.M."/>
        </authorList>
    </citation>
    <scope>NUCLEOTIDE SEQUENCE [LARGE SCALE GENOMIC DNA]</scope>
    <source>
        <strain evidence="6 7">DSM 1651</strain>
    </source>
</reference>
<dbReference type="OrthoDB" id="43026at2157"/>
<dbReference type="Pfam" id="PF13520">
    <property type="entry name" value="AA_permease_2"/>
    <property type="match status" value="1"/>
</dbReference>
<dbReference type="Proteomes" id="UP000248044">
    <property type="component" value="Chromosome"/>
</dbReference>
<dbReference type="GO" id="GO:0016020">
    <property type="term" value="C:membrane"/>
    <property type="evidence" value="ECO:0007669"/>
    <property type="project" value="UniProtKB-SubCell"/>
</dbReference>
<evidence type="ECO:0000256" key="4">
    <source>
        <dbReference type="ARBA" id="ARBA00023136"/>
    </source>
</evidence>
<feature type="transmembrane region" description="Helical" evidence="5">
    <location>
        <begin position="488"/>
        <end position="509"/>
    </location>
</feature>
<dbReference type="EMBL" id="CP029289">
    <property type="protein sequence ID" value="AWR95173.1"/>
    <property type="molecule type" value="Genomic_DNA"/>
</dbReference>
<dbReference type="AlphaFoldDB" id="A0A2U9IGL4"/>
<dbReference type="InterPro" id="IPR002293">
    <property type="entry name" value="AA/rel_permease1"/>
</dbReference>
<evidence type="ECO:0000256" key="3">
    <source>
        <dbReference type="ARBA" id="ARBA00022989"/>
    </source>
</evidence>
<feature type="transmembrane region" description="Helical" evidence="5">
    <location>
        <begin position="400"/>
        <end position="423"/>
    </location>
</feature>
<feature type="transmembrane region" description="Helical" evidence="5">
    <location>
        <begin position="57"/>
        <end position="77"/>
    </location>
</feature>
<dbReference type="PANTHER" id="PTHR47547">
    <property type="match status" value="1"/>
</dbReference>
<feature type="transmembrane region" description="Helical" evidence="5">
    <location>
        <begin position="558"/>
        <end position="578"/>
    </location>
</feature>
<dbReference type="GeneID" id="36832843"/>